<evidence type="ECO:0000256" key="1">
    <source>
        <dbReference type="ARBA" id="ARBA00007362"/>
    </source>
</evidence>
<dbReference type="Pfam" id="PF00892">
    <property type="entry name" value="EamA"/>
    <property type="match status" value="2"/>
</dbReference>
<protein>
    <submittedName>
        <fullName evidence="4">EamA family transporter</fullName>
    </submittedName>
</protein>
<feature type="transmembrane region" description="Helical" evidence="2">
    <location>
        <begin position="81"/>
        <end position="101"/>
    </location>
</feature>
<dbReference type="SUPFAM" id="SSF103481">
    <property type="entry name" value="Multidrug resistance efflux transporter EmrE"/>
    <property type="match status" value="2"/>
</dbReference>
<evidence type="ECO:0000259" key="3">
    <source>
        <dbReference type="Pfam" id="PF00892"/>
    </source>
</evidence>
<comment type="similarity">
    <text evidence="1">Belongs to the EamA transporter family.</text>
</comment>
<organism evidence="4 5">
    <name type="scientific">Nocardia aurantiaca</name>
    <dbReference type="NCBI Taxonomy" id="2675850"/>
    <lineage>
        <taxon>Bacteria</taxon>
        <taxon>Bacillati</taxon>
        <taxon>Actinomycetota</taxon>
        <taxon>Actinomycetes</taxon>
        <taxon>Mycobacteriales</taxon>
        <taxon>Nocardiaceae</taxon>
        <taxon>Nocardia</taxon>
    </lineage>
</organism>
<proteinExistence type="inferred from homology"/>
<dbReference type="InterPro" id="IPR000620">
    <property type="entry name" value="EamA_dom"/>
</dbReference>
<feature type="transmembrane region" description="Helical" evidence="2">
    <location>
        <begin position="107"/>
        <end position="127"/>
    </location>
</feature>
<dbReference type="PANTHER" id="PTHR22911">
    <property type="entry name" value="ACYL-MALONYL CONDENSING ENZYME-RELATED"/>
    <property type="match status" value="1"/>
</dbReference>
<feature type="domain" description="EamA" evidence="3">
    <location>
        <begin position="164"/>
        <end position="305"/>
    </location>
</feature>
<gene>
    <name evidence="4" type="ORF">GLP40_32815</name>
</gene>
<keyword evidence="2" id="KW-0472">Membrane</keyword>
<dbReference type="GO" id="GO:0016020">
    <property type="term" value="C:membrane"/>
    <property type="evidence" value="ECO:0007669"/>
    <property type="project" value="InterPro"/>
</dbReference>
<keyword evidence="2" id="KW-0812">Transmembrane</keyword>
<feature type="transmembrane region" description="Helical" evidence="2">
    <location>
        <begin position="263"/>
        <end position="282"/>
    </location>
</feature>
<feature type="domain" description="EamA" evidence="3">
    <location>
        <begin position="17"/>
        <end position="152"/>
    </location>
</feature>
<dbReference type="AlphaFoldDB" id="A0A6I3L9P2"/>
<reference evidence="4 5" key="1">
    <citation type="submission" date="2019-11" db="EMBL/GenBank/DDBJ databases">
        <title>Nocardia sp. nov. CT2-14 isolated from soil.</title>
        <authorList>
            <person name="Kanchanasin P."/>
            <person name="Tanasupawat S."/>
            <person name="Yuki M."/>
            <person name="Kudo T."/>
        </authorList>
    </citation>
    <scope>NUCLEOTIDE SEQUENCE [LARGE SCALE GENOMIC DNA]</scope>
    <source>
        <strain evidence="4 5">CT2-14</strain>
    </source>
</reference>
<feature type="transmembrane region" description="Helical" evidence="2">
    <location>
        <begin position="231"/>
        <end position="251"/>
    </location>
</feature>
<accession>A0A6I3L9P2</accession>
<dbReference type="PANTHER" id="PTHR22911:SF79">
    <property type="entry name" value="MOBA-LIKE NTP TRANSFERASE DOMAIN-CONTAINING PROTEIN"/>
    <property type="match status" value="1"/>
</dbReference>
<feature type="transmembrane region" description="Helical" evidence="2">
    <location>
        <begin position="48"/>
        <end position="69"/>
    </location>
</feature>
<sequence>MATLTHARALVSSRLRSGLLCAALSAAAFGLSGPLARGLIDAGWSPAAVVIVRVLLGALVLLPVAVTRLRGDWEPLRRNAGLLGGYGLLAVATAQLAYFNAVAHMDVAVALLIEYTAPIAVVVWLWLRHSQKPGRATVLGAVIGVTGLALVLNLRPGTATSWVGTTWALGAMIGAAAYFILSARAGDEVPGTVLATSGLLVGGLGILAAGLIGIVPLHATTAAVAFGGFTVNWWVPLLALGVITAAISYVTGIAATRLLGSRLASFAALGEVLAAVVFSWALLRQTPAPIQLLGGALVLIGVVVVRLGEPADDPLASDTPHP</sequence>
<feature type="transmembrane region" description="Helical" evidence="2">
    <location>
        <begin position="288"/>
        <end position="307"/>
    </location>
</feature>
<dbReference type="EMBL" id="WMBB01000029">
    <property type="protein sequence ID" value="MTE17504.1"/>
    <property type="molecule type" value="Genomic_DNA"/>
</dbReference>
<dbReference type="InterPro" id="IPR037185">
    <property type="entry name" value="EmrE-like"/>
</dbReference>
<dbReference type="RefSeq" id="WP_154791917.1">
    <property type="nucleotide sequence ID" value="NZ_WMBB01000029.1"/>
</dbReference>
<feature type="transmembrane region" description="Helical" evidence="2">
    <location>
        <begin position="160"/>
        <end position="181"/>
    </location>
</feature>
<feature type="transmembrane region" description="Helical" evidence="2">
    <location>
        <begin position="136"/>
        <end position="154"/>
    </location>
</feature>
<evidence type="ECO:0000313" key="5">
    <source>
        <dbReference type="Proteomes" id="UP000432464"/>
    </source>
</evidence>
<dbReference type="Proteomes" id="UP000432464">
    <property type="component" value="Unassembled WGS sequence"/>
</dbReference>
<keyword evidence="2" id="KW-1133">Transmembrane helix</keyword>
<evidence type="ECO:0000256" key="2">
    <source>
        <dbReference type="SAM" id="Phobius"/>
    </source>
</evidence>
<feature type="transmembrane region" description="Helical" evidence="2">
    <location>
        <begin position="193"/>
        <end position="219"/>
    </location>
</feature>
<keyword evidence="5" id="KW-1185">Reference proteome</keyword>
<evidence type="ECO:0000313" key="4">
    <source>
        <dbReference type="EMBL" id="MTE17504.1"/>
    </source>
</evidence>
<name>A0A6I3L9P2_9NOCA</name>
<comment type="caution">
    <text evidence="4">The sequence shown here is derived from an EMBL/GenBank/DDBJ whole genome shotgun (WGS) entry which is preliminary data.</text>
</comment>